<dbReference type="RefSeq" id="WP_006626516.1">
    <property type="nucleotide sequence ID" value="NZ_ADFR01000002.1"/>
</dbReference>
<name>D2MM95_9FIRM</name>
<dbReference type="eggNOG" id="COG4823">
    <property type="taxonomic scope" value="Bacteria"/>
</dbReference>
<dbReference type="Pfam" id="PF07751">
    <property type="entry name" value="Abi_2"/>
    <property type="match status" value="1"/>
</dbReference>
<protein>
    <submittedName>
        <fullName evidence="1">Abi-like protein</fullName>
    </submittedName>
</protein>
<organism evidence="1 2">
    <name type="scientific">Bulleidia extructa W1219</name>
    <dbReference type="NCBI Taxonomy" id="679192"/>
    <lineage>
        <taxon>Bacteria</taxon>
        <taxon>Bacillati</taxon>
        <taxon>Bacillota</taxon>
        <taxon>Erysipelotrichia</taxon>
        <taxon>Erysipelotrichales</taxon>
        <taxon>Erysipelotrichaceae</taxon>
        <taxon>Bulleidia</taxon>
    </lineage>
</organism>
<evidence type="ECO:0000313" key="1">
    <source>
        <dbReference type="EMBL" id="EFC06171.1"/>
    </source>
</evidence>
<dbReference type="Proteomes" id="UP000005017">
    <property type="component" value="Unassembled WGS sequence"/>
</dbReference>
<dbReference type="AlphaFoldDB" id="D2MM95"/>
<accession>D2MM95</accession>
<reference evidence="2" key="1">
    <citation type="submission" date="2009-12" db="EMBL/GenBank/DDBJ databases">
        <title>Sequence of Clostridiales genomosp. BVAB3 str. UPII9-5.</title>
        <authorList>
            <person name="Madupu R."/>
            <person name="Durkin A.S."/>
            <person name="Torralba M."/>
            <person name="Methe B."/>
            <person name="Sutton G.G."/>
            <person name="Strausberg R.L."/>
            <person name="Nelson K.E."/>
        </authorList>
    </citation>
    <scope>NUCLEOTIDE SEQUENCE [LARGE SCALE GENOMIC DNA]</scope>
    <source>
        <strain evidence="2">W1219</strain>
    </source>
</reference>
<evidence type="ECO:0000313" key="2">
    <source>
        <dbReference type="Proteomes" id="UP000005017"/>
    </source>
</evidence>
<dbReference type="EMBL" id="ADFR01000002">
    <property type="protein sequence ID" value="EFC06171.1"/>
    <property type="molecule type" value="Genomic_DNA"/>
</dbReference>
<gene>
    <name evidence="1" type="ORF">HMPREF9013_0872</name>
</gene>
<keyword evidence="2" id="KW-1185">Reference proteome</keyword>
<proteinExistence type="predicted"/>
<comment type="caution">
    <text evidence="1">The sequence shown here is derived from an EMBL/GenBank/DDBJ whole genome shotgun (WGS) entry which is preliminary data.</text>
</comment>
<dbReference type="OrthoDB" id="5363652at2"/>
<sequence length="322" mass="37468">MKKFNSVDEQIEKLKSRNVNISNEQIARRYLELNNYYNVINCCARPFLQNKGNSEMYKDGSNFDEIIAIHKFENAIKQDILENLLLIEKHLKSTIAHVFSKYHQEPFSCLDKDSYNFNTCTILDISTLISLISKKINEQTKQKEPNSVKHYIRDHKDISMYVLIDHFTFGNIVSMFKIMKFKERAEIIGTFNKLLSENIDGVVLNISPHNFDTMLANLLSLRNTTAHNSSLFSFSTRANISYIPALHDKYRINATSSKQNLYSNLITFACFLPSNDFKKFYNSILKRSKKLNNKLHTISVNEIYMKLGFPIGFHTYPNLMQI</sequence>
<dbReference type="InterPro" id="IPR011664">
    <property type="entry name" value="Abi_system_AbiD/AbiF-like"/>
</dbReference>